<feature type="domain" description="HTH arsR-type" evidence="1">
    <location>
        <begin position="7"/>
        <end position="103"/>
    </location>
</feature>
<dbReference type="EMBL" id="SLWS01000008">
    <property type="protein sequence ID" value="TCO55017.1"/>
    <property type="molecule type" value="Genomic_DNA"/>
</dbReference>
<organism evidence="2 3">
    <name type="scientific">Actinocrispum wychmicini</name>
    <dbReference type="NCBI Taxonomy" id="1213861"/>
    <lineage>
        <taxon>Bacteria</taxon>
        <taxon>Bacillati</taxon>
        <taxon>Actinomycetota</taxon>
        <taxon>Actinomycetes</taxon>
        <taxon>Pseudonocardiales</taxon>
        <taxon>Pseudonocardiaceae</taxon>
        <taxon>Actinocrispum</taxon>
    </lineage>
</organism>
<dbReference type="RefSeq" id="WP_132122786.1">
    <property type="nucleotide sequence ID" value="NZ_SLWS01000008.1"/>
</dbReference>
<dbReference type="AlphaFoldDB" id="A0A4R2J9T3"/>
<dbReference type="Proteomes" id="UP000295680">
    <property type="component" value="Unassembled WGS sequence"/>
</dbReference>
<comment type="caution">
    <text evidence="2">The sequence shown here is derived from an EMBL/GenBank/DDBJ whole genome shotgun (WGS) entry which is preliminary data.</text>
</comment>
<reference evidence="2 3" key="1">
    <citation type="submission" date="2019-03" db="EMBL/GenBank/DDBJ databases">
        <title>Genomic Encyclopedia of Type Strains, Phase IV (KMG-IV): sequencing the most valuable type-strain genomes for metagenomic binning, comparative biology and taxonomic classification.</title>
        <authorList>
            <person name="Goeker M."/>
        </authorList>
    </citation>
    <scope>NUCLEOTIDE SEQUENCE [LARGE SCALE GENOMIC DNA]</scope>
    <source>
        <strain evidence="2 3">DSM 45934</strain>
    </source>
</reference>
<dbReference type="Pfam" id="PF12840">
    <property type="entry name" value="HTH_20"/>
    <property type="match status" value="1"/>
</dbReference>
<dbReference type="InterPro" id="IPR036390">
    <property type="entry name" value="WH_DNA-bd_sf"/>
</dbReference>
<dbReference type="SUPFAM" id="SSF46785">
    <property type="entry name" value="Winged helix' DNA-binding domain"/>
    <property type="match status" value="1"/>
</dbReference>
<evidence type="ECO:0000259" key="1">
    <source>
        <dbReference type="PROSITE" id="PS50987"/>
    </source>
</evidence>
<dbReference type="CDD" id="cd00090">
    <property type="entry name" value="HTH_ARSR"/>
    <property type="match status" value="1"/>
</dbReference>
<keyword evidence="2" id="KW-0238">DNA-binding</keyword>
<keyword evidence="3" id="KW-1185">Reference proteome</keyword>
<dbReference type="InterPro" id="IPR001845">
    <property type="entry name" value="HTH_ArsR_DNA-bd_dom"/>
</dbReference>
<sequence length="120" mass="13286">MTRLLPQPSRGDIDIVTVLHALADPVRLELIRDLSVASTPKTCSLSGYELEITAPTLSHHWRVLRESGLTSTVVDGRTRWVELRRDDIEARFPGLLTAVLADMVTTATRAGRNECPRPGE</sequence>
<evidence type="ECO:0000313" key="3">
    <source>
        <dbReference type="Proteomes" id="UP000295680"/>
    </source>
</evidence>
<dbReference type="OrthoDB" id="4471357at2"/>
<dbReference type="GO" id="GO:0003677">
    <property type="term" value="F:DNA binding"/>
    <property type="evidence" value="ECO:0007669"/>
    <property type="project" value="UniProtKB-KW"/>
</dbReference>
<dbReference type="InterPro" id="IPR036388">
    <property type="entry name" value="WH-like_DNA-bd_sf"/>
</dbReference>
<gene>
    <name evidence="2" type="ORF">EV192_108305</name>
</gene>
<dbReference type="Gene3D" id="1.10.10.10">
    <property type="entry name" value="Winged helix-like DNA-binding domain superfamily/Winged helix DNA-binding domain"/>
    <property type="match status" value="1"/>
</dbReference>
<dbReference type="GO" id="GO:0003700">
    <property type="term" value="F:DNA-binding transcription factor activity"/>
    <property type="evidence" value="ECO:0007669"/>
    <property type="project" value="InterPro"/>
</dbReference>
<dbReference type="PROSITE" id="PS50987">
    <property type="entry name" value="HTH_ARSR_2"/>
    <property type="match status" value="1"/>
</dbReference>
<dbReference type="SMART" id="SM00418">
    <property type="entry name" value="HTH_ARSR"/>
    <property type="match status" value="1"/>
</dbReference>
<protein>
    <submittedName>
        <fullName evidence="2">DNA-binding transcriptional ArsR family regulator</fullName>
    </submittedName>
</protein>
<proteinExistence type="predicted"/>
<dbReference type="InterPro" id="IPR011991">
    <property type="entry name" value="ArsR-like_HTH"/>
</dbReference>
<name>A0A4R2J9T3_9PSEU</name>
<dbReference type="PRINTS" id="PR00778">
    <property type="entry name" value="HTHARSR"/>
</dbReference>
<accession>A0A4R2J9T3</accession>
<evidence type="ECO:0000313" key="2">
    <source>
        <dbReference type="EMBL" id="TCO55017.1"/>
    </source>
</evidence>